<dbReference type="PRINTS" id="PR00473">
    <property type="entry name" value="GALCTOKINASE"/>
</dbReference>
<feature type="domain" description="GHMP kinase N-terminal" evidence="6">
    <location>
        <begin position="89"/>
        <end position="162"/>
    </location>
</feature>
<dbReference type="Proteomes" id="UP000001296">
    <property type="component" value="Chromosome"/>
</dbReference>
<dbReference type="SUPFAM" id="SSF54211">
    <property type="entry name" value="Ribosomal protein S5 domain 2-like"/>
    <property type="match status" value="1"/>
</dbReference>
<keyword evidence="3" id="KW-0808">Transferase</keyword>
<accession>E0RTH6</accession>
<dbReference type="InterPro" id="IPR013750">
    <property type="entry name" value="GHMP_kinase_C_dom"/>
</dbReference>
<dbReference type="InterPro" id="IPR019539">
    <property type="entry name" value="GalKase_N"/>
</dbReference>
<dbReference type="PANTHER" id="PTHR10457">
    <property type="entry name" value="MEVALONATE KINASE/GALACTOKINASE"/>
    <property type="match status" value="1"/>
</dbReference>
<dbReference type="GO" id="GO:0004335">
    <property type="term" value="F:galactokinase activity"/>
    <property type="evidence" value="ECO:0007669"/>
    <property type="project" value="InterPro"/>
</dbReference>
<dbReference type="PIRSF" id="PIRSF000530">
    <property type="entry name" value="Galactokinase"/>
    <property type="match status" value="1"/>
</dbReference>
<dbReference type="InterPro" id="IPR006206">
    <property type="entry name" value="Mevalonate/galactokinase"/>
</dbReference>
<keyword evidence="3" id="KW-0418">Kinase</keyword>
<dbReference type="PaxDb" id="665571-STHERM_c12660"/>
<dbReference type="Pfam" id="PF00288">
    <property type="entry name" value="GHMP_kinases_N"/>
    <property type="match status" value="1"/>
</dbReference>
<evidence type="ECO:0000256" key="5">
    <source>
        <dbReference type="ARBA" id="ARBA00023144"/>
    </source>
</evidence>
<dbReference type="KEGG" id="sta:STHERM_c12660"/>
<feature type="domain" description="Galactokinase N-terminal" evidence="8">
    <location>
        <begin position="6"/>
        <end position="55"/>
    </location>
</feature>
<organism evidence="9 10">
    <name type="scientific">Winmispira thermophila (strain ATCC 49972 / DSM 6192 / RI 19.B1)</name>
    <name type="common">Spirochaeta thermophila</name>
    <dbReference type="NCBI Taxonomy" id="665571"/>
    <lineage>
        <taxon>Bacteria</taxon>
        <taxon>Pseudomonadati</taxon>
        <taxon>Spirochaetota</taxon>
        <taxon>Spirochaetia</taxon>
        <taxon>Winmispirales</taxon>
        <taxon>Winmispiraceae</taxon>
        <taxon>Winmispira</taxon>
    </lineage>
</organism>
<dbReference type="RefSeq" id="WP_013314048.1">
    <property type="nucleotide sequence ID" value="NC_014484.1"/>
</dbReference>
<dbReference type="HOGENOM" id="CLU_017814_2_1_12"/>
<keyword evidence="4" id="KW-0067">ATP-binding</keyword>
<dbReference type="SUPFAM" id="SSF55060">
    <property type="entry name" value="GHMP Kinase, C-terminal domain"/>
    <property type="match status" value="1"/>
</dbReference>
<evidence type="ECO:0000259" key="6">
    <source>
        <dbReference type="Pfam" id="PF00288"/>
    </source>
</evidence>
<evidence type="ECO:0000259" key="7">
    <source>
        <dbReference type="Pfam" id="PF08544"/>
    </source>
</evidence>
<dbReference type="AlphaFoldDB" id="E0RTH6"/>
<keyword evidence="2" id="KW-0547">Nucleotide-binding</keyword>
<dbReference type="eggNOG" id="COG0153">
    <property type="taxonomic scope" value="Bacteria"/>
</dbReference>
<dbReference type="GO" id="GO:0005524">
    <property type="term" value="F:ATP binding"/>
    <property type="evidence" value="ECO:0007669"/>
    <property type="project" value="UniProtKB-KW"/>
</dbReference>
<proteinExistence type="inferred from homology"/>
<evidence type="ECO:0000313" key="10">
    <source>
        <dbReference type="Proteomes" id="UP000001296"/>
    </source>
</evidence>
<sequence>MSDIRELHREEYGVLPEIAVSAPGVVSLLGEHTEEHEGRAIQFAASHRVDVAISRRKDSSLRFYSASLRERKKTSIPNLKYRKEDRWANYLKGFYAQLLDWGAPPHGLEVTIYSTVKPQIGLASSSAMELAFAVALATLSGVHISEAQLIDLIQAGEEEYLGTVPRRVDFLTMFHAKRDHVVMVDTRTWETEVLPLGFPGTTFLLTDANVPEHILTEEYGGMDEEFEEFLTDFLREQGRRSLRDFSVEELRSSMGRIPEHVRRKALHVVEEFLRVEEARHALQRRDKVLFGRVLSRSHESLRDNYEVSCPEFDWIAKRCFEVPDVYGSRLVGTGLRGCIVTFLEERAVSLYRERVEEYERIFGFTADVYECRPSDGVEVIS</sequence>
<dbReference type="PRINTS" id="PR00959">
    <property type="entry name" value="MEVGALKINASE"/>
</dbReference>
<evidence type="ECO:0000259" key="8">
    <source>
        <dbReference type="Pfam" id="PF10509"/>
    </source>
</evidence>
<dbReference type="GO" id="GO:0005829">
    <property type="term" value="C:cytosol"/>
    <property type="evidence" value="ECO:0007669"/>
    <property type="project" value="TreeGrafter"/>
</dbReference>
<evidence type="ECO:0000313" key="9">
    <source>
        <dbReference type="EMBL" id="ADN02207.1"/>
    </source>
</evidence>
<feature type="domain" description="GHMP kinase C-terminal" evidence="7">
    <location>
        <begin position="279"/>
        <end position="353"/>
    </location>
</feature>
<gene>
    <name evidence="9" type="ordered locus">STHERM_c12660</name>
</gene>
<dbReference type="EMBL" id="CP001698">
    <property type="protein sequence ID" value="ADN02207.1"/>
    <property type="molecule type" value="Genomic_DNA"/>
</dbReference>
<dbReference type="InterPro" id="IPR036554">
    <property type="entry name" value="GHMP_kinase_C_sf"/>
</dbReference>
<evidence type="ECO:0000256" key="1">
    <source>
        <dbReference type="ARBA" id="ARBA00006566"/>
    </source>
</evidence>
<dbReference type="InterPro" id="IPR006204">
    <property type="entry name" value="GHMP_kinase_N_dom"/>
</dbReference>
<evidence type="ECO:0008006" key="11">
    <source>
        <dbReference type="Google" id="ProtNLM"/>
    </source>
</evidence>
<dbReference type="Gene3D" id="3.30.230.10">
    <property type="match status" value="1"/>
</dbReference>
<keyword evidence="5" id="KW-0299">Galactose metabolism</keyword>
<evidence type="ECO:0000256" key="2">
    <source>
        <dbReference type="ARBA" id="ARBA00022741"/>
    </source>
</evidence>
<dbReference type="InterPro" id="IPR014721">
    <property type="entry name" value="Ribsml_uS5_D2-typ_fold_subgr"/>
</dbReference>
<dbReference type="InterPro" id="IPR020568">
    <property type="entry name" value="Ribosomal_Su5_D2-typ_SF"/>
</dbReference>
<comment type="similarity">
    <text evidence="1">Belongs to the GHMP kinase family. GalK subfamily.</text>
</comment>
<evidence type="ECO:0000256" key="3">
    <source>
        <dbReference type="ARBA" id="ARBA00022777"/>
    </source>
</evidence>
<dbReference type="InterPro" id="IPR000705">
    <property type="entry name" value="Galactokinase"/>
</dbReference>
<dbReference type="Gene3D" id="3.30.70.890">
    <property type="entry name" value="GHMP kinase, C-terminal domain"/>
    <property type="match status" value="1"/>
</dbReference>
<dbReference type="Pfam" id="PF08544">
    <property type="entry name" value="GHMP_kinases_C"/>
    <property type="match status" value="1"/>
</dbReference>
<dbReference type="PANTHER" id="PTHR10457:SF7">
    <property type="entry name" value="GALACTOKINASE-RELATED"/>
    <property type="match status" value="1"/>
</dbReference>
<name>E0RTH6_WINT6</name>
<dbReference type="Pfam" id="PF10509">
    <property type="entry name" value="GalKase_gal_bdg"/>
    <property type="match status" value="1"/>
</dbReference>
<evidence type="ECO:0000256" key="4">
    <source>
        <dbReference type="ARBA" id="ARBA00022840"/>
    </source>
</evidence>
<keyword evidence="5" id="KW-0119">Carbohydrate metabolism</keyword>
<reference evidence="9 10" key="2">
    <citation type="journal article" date="2010" name="J. Bacteriol.">
        <title>Genome sequence of the polysaccharide-degrading, thermophilic anaerobe Spirochaeta thermophila DSM 6192.</title>
        <authorList>
            <person name="Angelov A."/>
            <person name="Liebl S."/>
            <person name="Ballschmiter M."/>
            <person name="Bomeke M."/>
            <person name="Lehmann R."/>
            <person name="Liesegang H."/>
            <person name="Daniel R."/>
            <person name="Liebl W."/>
        </authorList>
    </citation>
    <scope>NUCLEOTIDE SEQUENCE [LARGE SCALE GENOMIC DNA]</scope>
    <source>
        <strain evidence="10">ATCC 49972 / DSM 6192 / RI 19.B1</strain>
    </source>
</reference>
<dbReference type="GO" id="GO:0006012">
    <property type="term" value="P:galactose metabolic process"/>
    <property type="evidence" value="ECO:0007669"/>
    <property type="project" value="UniProtKB-KW"/>
</dbReference>
<reference key="1">
    <citation type="submission" date="2009-08" db="EMBL/GenBank/DDBJ databases">
        <title>The genome sequence of Spirochaeta thermophila DSM6192.</title>
        <authorList>
            <person name="Angelov A."/>
            <person name="Mientus M."/>
            <person name="Wittenberg S."/>
            <person name="Lehmann R."/>
            <person name="Liesegang H."/>
            <person name="Daniel R."/>
            <person name="Liebl W."/>
        </authorList>
    </citation>
    <scope>NUCLEOTIDE SEQUENCE</scope>
    <source>
        <strain>DSM 6192</strain>
    </source>
</reference>
<protein>
    <recommendedName>
        <fullName evidence="11">Galactokinase</fullName>
    </recommendedName>
</protein>